<evidence type="ECO:0000313" key="3">
    <source>
        <dbReference type="Proteomes" id="UP000607281"/>
    </source>
</evidence>
<keyword evidence="3" id="KW-1185">Reference proteome</keyword>
<dbReference type="Proteomes" id="UP000607281">
    <property type="component" value="Unassembled WGS sequence"/>
</dbReference>
<reference evidence="2 3" key="1">
    <citation type="journal article" date="2020" name="ISME J.">
        <title>Comparative genomics reveals insights into cyanobacterial evolution and habitat adaptation.</title>
        <authorList>
            <person name="Chen M.Y."/>
            <person name="Teng W.K."/>
            <person name="Zhao L."/>
            <person name="Hu C.X."/>
            <person name="Zhou Y.K."/>
            <person name="Han B.P."/>
            <person name="Song L.R."/>
            <person name="Shu W.S."/>
        </authorList>
    </citation>
    <scope>NUCLEOTIDE SEQUENCE [LARGE SCALE GENOMIC DNA]</scope>
    <source>
        <strain evidence="2 3">FACHB-260</strain>
    </source>
</reference>
<dbReference type="RefSeq" id="WP_190408676.1">
    <property type="nucleotide sequence ID" value="NZ_JACJRF010000039.1"/>
</dbReference>
<evidence type="ECO:0000259" key="1">
    <source>
        <dbReference type="Pfam" id="PF05168"/>
    </source>
</evidence>
<dbReference type="GO" id="GO:0003677">
    <property type="term" value="F:DNA binding"/>
    <property type="evidence" value="ECO:0007669"/>
    <property type="project" value="UniProtKB-KW"/>
</dbReference>
<name>A0ABR8CSS1_9NOST</name>
<gene>
    <name evidence="2" type="ORF">H6G18_19195</name>
</gene>
<keyword evidence="2" id="KW-0238">DNA-binding</keyword>
<protein>
    <submittedName>
        <fullName evidence="2">DNA-binding protein</fullName>
    </submittedName>
</protein>
<dbReference type="Pfam" id="PF05168">
    <property type="entry name" value="HEPN"/>
    <property type="match status" value="1"/>
</dbReference>
<feature type="domain" description="HEPN" evidence="1">
    <location>
        <begin position="37"/>
        <end position="139"/>
    </location>
</feature>
<comment type="caution">
    <text evidence="2">The sequence shown here is derived from an EMBL/GenBank/DDBJ whole genome shotgun (WGS) entry which is preliminary data.</text>
</comment>
<evidence type="ECO:0000313" key="2">
    <source>
        <dbReference type="EMBL" id="MBD2346255.1"/>
    </source>
</evidence>
<dbReference type="EMBL" id="JACJRF010000039">
    <property type="protein sequence ID" value="MBD2346255.1"/>
    <property type="molecule type" value="Genomic_DNA"/>
</dbReference>
<proteinExistence type="predicted"/>
<accession>A0ABR8CSS1</accession>
<dbReference type="InterPro" id="IPR007842">
    <property type="entry name" value="HEPN_dom"/>
</dbReference>
<sequence length="148" mass="17293">MKFNWAEYLELAKEIAYITSTFSTDSETDSKPTIPEAKLRSSISRAYYAAFCTARNYLRDVLHDPRLSKARTGDINEHQYVSDEFIRNKSKNRKMIEIGNDLCRLRQSRNKADYEDTIYTLDKEVKLSLKLAENIIEKITELIKDTIK</sequence>
<dbReference type="Gene3D" id="1.20.120.330">
    <property type="entry name" value="Nucleotidyltransferases domain 2"/>
    <property type="match status" value="1"/>
</dbReference>
<organism evidence="2 3">
    <name type="scientific">Anabaena subtropica FACHB-260</name>
    <dbReference type="NCBI Taxonomy" id="2692884"/>
    <lineage>
        <taxon>Bacteria</taxon>
        <taxon>Bacillati</taxon>
        <taxon>Cyanobacteriota</taxon>
        <taxon>Cyanophyceae</taxon>
        <taxon>Nostocales</taxon>
        <taxon>Nostocaceae</taxon>
        <taxon>Anabaena</taxon>
    </lineage>
</organism>